<sequence length="280" mass="31357">MSQKKEMIEEHASEVDVQKDLESETIQVTHDPSISGTASPVELNVPYDTSNVSYGIEWGTYPHDNAIYETYKGSYAGFPWMEGEMVMMPTSYVSQPSWEVSSGPYDTRHAYFTHPQPAQHGGGHAPMTPSVPGPSVGTNPVPVSPQSASYPMIPYMPYGMFPSFWPYPPMSSGTTVPGVPQTEEQMLAEQSYVENILRFNHGKMATFYLTYENNSEWNAKVIHGVIQTAGRDHIIVSDPDTGKRYLLLMVNLDYVVFDEPITYITPKVPSYVQMHLEERG</sequence>
<reference evidence="2" key="1">
    <citation type="journal article" date="2018" name="Sci. Rep.">
        <title>Lignite coal burning seam in the remote Altai Mountains harbors a hydrogen-driven thermophilic microbial community.</title>
        <authorList>
            <person name="Kadnikov V.V."/>
            <person name="Mardanov A.V."/>
            <person name="Ivasenko D.A."/>
            <person name="Antsiferov D.V."/>
            <person name="Beletsky A.V."/>
            <person name="Karnachuk O.V."/>
            <person name="Ravin N.V."/>
        </authorList>
    </citation>
    <scope>NUCLEOTIDE SEQUENCE [LARGE SCALE GENOMIC DNA]</scope>
</reference>
<dbReference type="EMBL" id="PEBX01000103">
    <property type="protein sequence ID" value="PTQ55522.1"/>
    <property type="molecule type" value="Genomic_DNA"/>
</dbReference>
<protein>
    <recommendedName>
        <fullName evidence="3">Spore coat protein GerQ</fullName>
    </recommendedName>
</protein>
<comment type="caution">
    <text evidence="1">The sequence shown here is derived from an EMBL/GenBank/DDBJ whole genome shotgun (WGS) entry which is preliminary data.</text>
</comment>
<dbReference type="InterPro" id="IPR014099">
    <property type="entry name" value="Spore_coat_GerQ"/>
</dbReference>
<dbReference type="NCBIfam" id="TIGR02728">
    <property type="entry name" value="spore_gerQ"/>
    <property type="match status" value="1"/>
</dbReference>
<gene>
    <name evidence="1" type="ORF">BSOLF_1920</name>
</gene>
<name>A0A2R6XYP1_9BACL</name>
<accession>A0A2R6XYP1</accession>
<organism evidence="1 2">
    <name type="scientific">Candidatus Carbonibacillus altaicus</name>
    <dbReference type="NCBI Taxonomy" id="2163959"/>
    <lineage>
        <taxon>Bacteria</taxon>
        <taxon>Bacillati</taxon>
        <taxon>Bacillota</taxon>
        <taxon>Bacilli</taxon>
        <taxon>Bacillales</taxon>
        <taxon>Candidatus Carbonibacillus</taxon>
    </lineage>
</organism>
<evidence type="ECO:0000313" key="2">
    <source>
        <dbReference type="Proteomes" id="UP000244338"/>
    </source>
</evidence>
<evidence type="ECO:0008006" key="3">
    <source>
        <dbReference type="Google" id="ProtNLM"/>
    </source>
</evidence>
<dbReference type="Proteomes" id="UP000244338">
    <property type="component" value="Unassembled WGS sequence"/>
</dbReference>
<dbReference type="AlphaFoldDB" id="A0A2R6XYP1"/>
<proteinExistence type="predicted"/>
<evidence type="ECO:0000313" key="1">
    <source>
        <dbReference type="EMBL" id="PTQ55522.1"/>
    </source>
</evidence>
<dbReference type="Pfam" id="PF09671">
    <property type="entry name" value="Spore_GerQ"/>
    <property type="match status" value="1"/>
</dbReference>